<keyword evidence="2 9" id="KW-0820">tRNA-binding</keyword>
<dbReference type="UniPathway" id="UPA00989"/>
<dbReference type="Proteomes" id="UP000308802">
    <property type="component" value="Unassembled WGS sequence"/>
</dbReference>
<protein>
    <recommendedName>
        <fullName evidence="9">tRNA (guanine-N(7)-)-methyltransferase</fullName>
        <ecNumber evidence="9">2.1.1.33</ecNumber>
    </recommendedName>
    <alternativeName>
        <fullName evidence="9">Transfer RNA methyltransferase 8</fullName>
    </alternativeName>
    <alternativeName>
        <fullName evidence="9">tRNA (guanine(46)-N(7))-methyltransferase</fullName>
    </alternativeName>
    <alternativeName>
        <fullName evidence="9">tRNA(m7G46)-methyltransferase</fullName>
    </alternativeName>
</protein>
<evidence type="ECO:0000256" key="6">
    <source>
        <dbReference type="ARBA" id="ARBA00022694"/>
    </source>
</evidence>
<dbReference type="EMBL" id="QZAO01000003">
    <property type="protein sequence ID" value="THW80691.1"/>
    <property type="molecule type" value="Genomic_DNA"/>
</dbReference>
<comment type="subcellular location">
    <subcellularLocation>
        <location evidence="9">Nucleus</location>
    </subcellularLocation>
</comment>
<evidence type="ECO:0000256" key="7">
    <source>
        <dbReference type="ARBA" id="ARBA00022884"/>
    </source>
</evidence>
<keyword evidence="6 9" id="KW-0819">tRNA processing</keyword>
<name>A0A4S9LFY2_AURPU</name>
<keyword evidence="5 9" id="KW-0949">S-adenosyl-L-methionine</keyword>
<proteinExistence type="inferred from homology"/>
<comment type="similarity">
    <text evidence="9">Belongs to the class I-like SAM-binding methyltransferase superfamily. TrmB family.</text>
</comment>
<dbReference type="InterPro" id="IPR025763">
    <property type="entry name" value="Trm8_euk"/>
</dbReference>
<evidence type="ECO:0000313" key="11">
    <source>
        <dbReference type="Proteomes" id="UP000308802"/>
    </source>
</evidence>
<dbReference type="Gene3D" id="3.40.50.150">
    <property type="entry name" value="Vaccinia Virus protein VP39"/>
    <property type="match status" value="1"/>
</dbReference>
<dbReference type="InterPro" id="IPR003358">
    <property type="entry name" value="tRNA_(Gua-N-7)_MeTrfase_Trmb"/>
</dbReference>
<dbReference type="HAMAP" id="MF_03055">
    <property type="entry name" value="tRNA_methyltr_TrmB_euk"/>
    <property type="match status" value="1"/>
</dbReference>
<comment type="caution">
    <text evidence="10">The sequence shown here is derived from an EMBL/GenBank/DDBJ whole genome shotgun (WGS) entry which is preliminary data.</text>
</comment>
<dbReference type="Pfam" id="PF02390">
    <property type="entry name" value="Methyltransf_4"/>
    <property type="match status" value="1"/>
</dbReference>
<evidence type="ECO:0000256" key="9">
    <source>
        <dbReference type="HAMAP-Rule" id="MF_03055"/>
    </source>
</evidence>
<dbReference type="GO" id="GO:0000049">
    <property type="term" value="F:tRNA binding"/>
    <property type="evidence" value="ECO:0007669"/>
    <property type="project" value="UniProtKB-UniRule"/>
</dbReference>
<dbReference type="InterPro" id="IPR029063">
    <property type="entry name" value="SAM-dependent_MTases_sf"/>
</dbReference>
<evidence type="ECO:0000256" key="8">
    <source>
        <dbReference type="ARBA" id="ARBA00023242"/>
    </source>
</evidence>
<dbReference type="GO" id="GO:0005634">
    <property type="term" value="C:nucleus"/>
    <property type="evidence" value="ECO:0007669"/>
    <property type="project" value="UniProtKB-SubCell"/>
</dbReference>
<evidence type="ECO:0000256" key="2">
    <source>
        <dbReference type="ARBA" id="ARBA00022555"/>
    </source>
</evidence>
<evidence type="ECO:0000313" key="10">
    <source>
        <dbReference type="EMBL" id="THW80691.1"/>
    </source>
</evidence>
<keyword evidence="4 9" id="KW-0808">Transferase</keyword>
<comment type="subunit">
    <text evidence="9">Forms a complex with TRM82.</text>
</comment>
<dbReference type="PROSITE" id="PS51625">
    <property type="entry name" value="SAM_MT_TRMB"/>
    <property type="match status" value="1"/>
</dbReference>
<feature type="binding site" evidence="9">
    <location>
        <begin position="116"/>
        <end position="117"/>
    </location>
    <ligand>
        <name>S-adenosyl-L-methionine</name>
        <dbReference type="ChEBI" id="CHEBI:59789"/>
    </ligand>
</feature>
<sequence length="276" mass="31927">MVVPEGKLPQKKFFRQRAHANPFSDHNLTYPESPAAMDWAELYPAYAVKEEKENTDLKERGQDLKAGRGSRYWMWVWWIAIRIGSEDARYIASWYGALSDCLGELGKLMRKNLGMEIRSAVTEYVQTKAKALRSQHSETQGYQNVACLRANTMKFLPNFFNRAQLSKIFLCFPDPHFKARKHKARIVSTTLNSEYAYVLRPGGIVYTITDVEDLHNWMVEHLDAHPSFERVSEAEQEADECVAVMREETEEGKKVTRNKGNKYVALFKRLEDPAWP</sequence>
<dbReference type="AlphaFoldDB" id="A0A4S9LFY2"/>
<organism evidence="10 11">
    <name type="scientific">Aureobasidium pullulans</name>
    <name type="common">Black yeast</name>
    <name type="synonym">Pullularia pullulans</name>
    <dbReference type="NCBI Taxonomy" id="5580"/>
    <lineage>
        <taxon>Eukaryota</taxon>
        <taxon>Fungi</taxon>
        <taxon>Dikarya</taxon>
        <taxon>Ascomycota</taxon>
        <taxon>Pezizomycotina</taxon>
        <taxon>Dothideomycetes</taxon>
        <taxon>Dothideomycetidae</taxon>
        <taxon>Dothideales</taxon>
        <taxon>Saccotheciaceae</taxon>
        <taxon>Aureobasidium</taxon>
    </lineage>
</organism>
<evidence type="ECO:0000256" key="4">
    <source>
        <dbReference type="ARBA" id="ARBA00022679"/>
    </source>
</evidence>
<dbReference type="SUPFAM" id="SSF53335">
    <property type="entry name" value="S-adenosyl-L-methionine-dependent methyltransferases"/>
    <property type="match status" value="1"/>
</dbReference>
<keyword evidence="7 9" id="KW-0694">RNA-binding</keyword>
<accession>A0A4S9LFY2</accession>
<keyword evidence="8 9" id="KW-0539">Nucleus</keyword>
<dbReference type="PANTHER" id="PTHR23417">
    <property type="entry name" value="3-DEOXY-D-MANNO-OCTULOSONIC-ACID TRANSFERASE/TRNA GUANINE-N 7 - -METHYLTRANSFERASE"/>
    <property type="match status" value="1"/>
</dbReference>
<feature type="binding site" evidence="9">
    <location>
        <position position="171"/>
    </location>
    <ligand>
        <name>S-adenosyl-L-methionine</name>
        <dbReference type="ChEBI" id="CHEBI:59789"/>
    </ligand>
</feature>
<comment type="function">
    <text evidence="9">Catalyzes the formation of N(7)-methylguanine at position 46 (m7G46) in tRNA.</text>
</comment>
<feature type="active site" evidence="9">
    <location>
        <position position="174"/>
    </location>
</feature>
<evidence type="ECO:0000256" key="3">
    <source>
        <dbReference type="ARBA" id="ARBA00022603"/>
    </source>
</evidence>
<dbReference type="NCBIfam" id="TIGR00091">
    <property type="entry name" value="tRNA (guanosine(46)-N7)-methyltransferase TrmB"/>
    <property type="match status" value="1"/>
</dbReference>
<evidence type="ECO:0000256" key="5">
    <source>
        <dbReference type="ARBA" id="ARBA00022691"/>
    </source>
</evidence>
<reference evidence="10 11" key="1">
    <citation type="submission" date="2018-10" db="EMBL/GenBank/DDBJ databases">
        <title>Fifty Aureobasidium pullulans genomes reveal a recombining polyextremotolerant generalist.</title>
        <authorList>
            <person name="Gostincar C."/>
            <person name="Turk M."/>
            <person name="Zajc J."/>
            <person name="Gunde-Cimerman N."/>
        </authorList>
    </citation>
    <scope>NUCLEOTIDE SEQUENCE [LARGE SCALE GENOMIC DNA]</scope>
    <source>
        <strain evidence="10 11">EXF-10659</strain>
    </source>
</reference>
<feature type="binding site" evidence="9">
    <location>
        <begin position="151"/>
        <end position="152"/>
    </location>
    <ligand>
        <name>S-adenosyl-L-methionine</name>
        <dbReference type="ChEBI" id="CHEBI:59789"/>
    </ligand>
</feature>
<evidence type="ECO:0000256" key="1">
    <source>
        <dbReference type="ARBA" id="ARBA00000142"/>
    </source>
</evidence>
<keyword evidence="3 9" id="KW-0489">Methyltransferase</keyword>
<gene>
    <name evidence="9" type="primary">TRM8</name>
    <name evidence="10" type="ORF">D6D19_00275</name>
</gene>
<feature type="binding site" evidence="9">
    <location>
        <begin position="249"/>
        <end position="251"/>
    </location>
    <ligand>
        <name>S-adenosyl-L-methionine</name>
        <dbReference type="ChEBI" id="CHEBI:59789"/>
    </ligand>
</feature>
<comment type="pathway">
    <text evidence="9">tRNA modification; N(7)-methylguanine-tRNA biosynthesis.</text>
</comment>
<dbReference type="EC" id="2.1.1.33" evidence="9"/>
<comment type="catalytic activity">
    <reaction evidence="1 9">
        <text>guanosine(46) in tRNA + S-adenosyl-L-methionine = N(7)-methylguanosine(46) in tRNA + S-adenosyl-L-homocysteine</text>
        <dbReference type="Rhea" id="RHEA:42708"/>
        <dbReference type="Rhea" id="RHEA-COMP:10188"/>
        <dbReference type="Rhea" id="RHEA-COMP:10189"/>
        <dbReference type="ChEBI" id="CHEBI:57856"/>
        <dbReference type="ChEBI" id="CHEBI:59789"/>
        <dbReference type="ChEBI" id="CHEBI:74269"/>
        <dbReference type="ChEBI" id="CHEBI:74480"/>
        <dbReference type="EC" id="2.1.1.33"/>
    </reaction>
</comment>
<dbReference type="GO" id="GO:0043527">
    <property type="term" value="C:tRNA methyltransferase complex"/>
    <property type="evidence" value="ECO:0007669"/>
    <property type="project" value="TreeGrafter"/>
</dbReference>
<dbReference type="PANTHER" id="PTHR23417:SF16">
    <property type="entry name" value="TRNA (GUANINE-N(7)-)-METHYLTRANSFERASE"/>
    <property type="match status" value="1"/>
</dbReference>
<dbReference type="GO" id="GO:0008176">
    <property type="term" value="F:tRNA (guanine(46)-N7)-methyltransferase activity"/>
    <property type="evidence" value="ECO:0007669"/>
    <property type="project" value="UniProtKB-UniRule"/>
</dbReference>
<comment type="caution">
    <text evidence="9">Lacks conserved residue(s) required for the propagation of feature annotation.</text>
</comment>